<keyword evidence="3" id="KW-1185">Reference proteome</keyword>
<reference evidence="2 3" key="1">
    <citation type="submission" date="2024-09" db="EMBL/GenBank/DDBJ databases">
        <authorList>
            <person name="Sun Q."/>
            <person name="Mori K."/>
        </authorList>
    </citation>
    <scope>NUCLEOTIDE SEQUENCE [LARGE SCALE GENOMIC DNA]</scope>
    <source>
        <strain evidence="2 3">CCM 8677</strain>
    </source>
</reference>
<dbReference type="PANTHER" id="PTHR35567:SF1">
    <property type="entry name" value="CONSERVED FUNGAL PROTEIN (AFU_ORTHOLOGUE AFUA_1G14230)"/>
    <property type="match status" value="1"/>
</dbReference>
<keyword evidence="1" id="KW-0732">Signal</keyword>
<feature type="chain" id="PRO_5046790820" evidence="1">
    <location>
        <begin position="26"/>
        <end position="176"/>
    </location>
</feature>
<dbReference type="Proteomes" id="UP001589844">
    <property type="component" value="Unassembled WGS sequence"/>
</dbReference>
<name>A0ABV6ICG1_9BURK</name>
<feature type="signal peptide" evidence="1">
    <location>
        <begin position="1"/>
        <end position="25"/>
    </location>
</feature>
<organism evidence="2 3">
    <name type="scientific">Undibacterium danionis</name>
    <dbReference type="NCBI Taxonomy" id="1812100"/>
    <lineage>
        <taxon>Bacteria</taxon>
        <taxon>Pseudomonadati</taxon>
        <taxon>Pseudomonadota</taxon>
        <taxon>Betaproteobacteria</taxon>
        <taxon>Burkholderiales</taxon>
        <taxon>Oxalobacteraceae</taxon>
        <taxon>Undibacterium</taxon>
    </lineage>
</organism>
<protein>
    <submittedName>
        <fullName evidence="2">DUF3455 domain-containing protein</fullName>
    </submittedName>
</protein>
<proteinExistence type="predicted"/>
<comment type="caution">
    <text evidence="2">The sequence shown here is derived from an EMBL/GenBank/DDBJ whole genome shotgun (WGS) entry which is preliminary data.</text>
</comment>
<sequence length="176" mass="18466">MKNTIRLLTSSSLLISLIACGTAMKAPMVDPAITVPNGHQLVMSALGSGELTYECKAKAAMPNTFEWSFVGPVANLTDKNGIVVGKYYGGPTWESNDGSKVTGKQLAVVPGNPGSIPLQLVKTNGGTGTGAMSDISYIQRLNTVGGIAPTDSCSSDNLGAKKMVKYQADYLFYKPN</sequence>
<dbReference type="RefSeq" id="WP_390211151.1">
    <property type="nucleotide sequence ID" value="NZ_JBHLXJ010000007.1"/>
</dbReference>
<evidence type="ECO:0000313" key="3">
    <source>
        <dbReference type="Proteomes" id="UP001589844"/>
    </source>
</evidence>
<dbReference type="Pfam" id="PF11937">
    <property type="entry name" value="DUF3455"/>
    <property type="match status" value="1"/>
</dbReference>
<dbReference type="InterPro" id="IPR021851">
    <property type="entry name" value="DUF3455"/>
</dbReference>
<evidence type="ECO:0000256" key="1">
    <source>
        <dbReference type="SAM" id="SignalP"/>
    </source>
</evidence>
<accession>A0ABV6ICG1</accession>
<gene>
    <name evidence="2" type="ORF">ACFFJH_06765</name>
</gene>
<dbReference type="PANTHER" id="PTHR35567">
    <property type="entry name" value="MALATE DEHYDROGENASE (AFU_ORTHOLOGUE AFUA_2G13800)"/>
    <property type="match status" value="1"/>
</dbReference>
<dbReference type="EMBL" id="JBHLXJ010000007">
    <property type="protein sequence ID" value="MFC0349502.1"/>
    <property type="molecule type" value="Genomic_DNA"/>
</dbReference>
<dbReference type="PROSITE" id="PS51257">
    <property type="entry name" value="PROKAR_LIPOPROTEIN"/>
    <property type="match status" value="1"/>
</dbReference>
<evidence type="ECO:0000313" key="2">
    <source>
        <dbReference type="EMBL" id="MFC0349502.1"/>
    </source>
</evidence>